<evidence type="ECO:0000313" key="3">
    <source>
        <dbReference type="EMBL" id="GAB95384.1"/>
    </source>
</evidence>
<sequence>MFQRKTKKVTVPSVTTKRVSVPTLAGLKKQVAEVAADAAKTVEVAAHKADERAHAAADSAAKEASASAQAVRKATHDKVDETVPKITDSVERLLAAGSAASHDVAERVASEARKGQKLVADEAKKGKEIVTGEKKKKERRKKGILRSLFSALVTAAAAAGVVAYLRSRQQEPKDDPWARPLTDPYIAPATKTADVSSAPAPSTTAKGEEVAQSDLADTPPVDAAEVEVVDLTTEPTTAEGESRNT</sequence>
<dbReference type="RefSeq" id="WP_006591916.1">
    <property type="nucleotide sequence ID" value="NZ_BAHD01000019.1"/>
</dbReference>
<feature type="region of interest" description="Disordered" evidence="1">
    <location>
        <begin position="106"/>
        <end position="140"/>
    </location>
</feature>
<dbReference type="STRING" id="1184609.KILIM_019_00360"/>
<keyword evidence="2" id="KW-0472">Membrane</keyword>
<keyword evidence="2" id="KW-0812">Transmembrane</keyword>
<feature type="region of interest" description="Disordered" evidence="1">
    <location>
        <begin position="167"/>
        <end position="245"/>
    </location>
</feature>
<feature type="compositionally biased region" description="Polar residues" evidence="1">
    <location>
        <begin position="193"/>
        <end position="205"/>
    </location>
</feature>
<dbReference type="OrthoDB" id="4872313at2"/>
<evidence type="ECO:0000256" key="1">
    <source>
        <dbReference type="SAM" id="MobiDB-lite"/>
    </source>
</evidence>
<dbReference type="EMBL" id="BAHD01000019">
    <property type="protein sequence ID" value="GAB95384.1"/>
    <property type="molecule type" value="Genomic_DNA"/>
</dbReference>
<evidence type="ECO:0000256" key="2">
    <source>
        <dbReference type="SAM" id="Phobius"/>
    </source>
</evidence>
<reference evidence="3 4" key="1">
    <citation type="submission" date="2012-08" db="EMBL/GenBank/DDBJ databases">
        <title>Whole genome shotgun sequence of Kineosphaera limosa NBRC 100340.</title>
        <authorList>
            <person name="Yoshida I."/>
            <person name="Isaki S."/>
            <person name="Hosoyama A."/>
            <person name="Tsuchikane K."/>
            <person name="Katsumata H."/>
            <person name="Ando Y."/>
            <person name="Ohji S."/>
            <person name="Hamada M."/>
            <person name="Tamura T."/>
            <person name="Yamazoe A."/>
            <person name="Yamazaki S."/>
            <person name="Fujita N."/>
        </authorList>
    </citation>
    <scope>NUCLEOTIDE SEQUENCE [LARGE SCALE GENOMIC DNA]</scope>
    <source>
        <strain evidence="3 4">NBRC 100340</strain>
    </source>
</reference>
<feature type="region of interest" description="Disordered" evidence="1">
    <location>
        <begin position="49"/>
        <end position="83"/>
    </location>
</feature>
<evidence type="ECO:0000313" key="4">
    <source>
        <dbReference type="Proteomes" id="UP000008366"/>
    </source>
</evidence>
<feature type="compositionally biased region" description="Basic and acidic residues" evidence="1">
    <location>
        <begin position="74"/>
        <end position="83"/>
    </location>
</feature>
<keyword evidence="4" id="KW-1185">Reference proteome</keyword>
<feature type="compositionally biased region" description="Basic and acidic residues" evidence="1">
    <location>
        <begin position="106"/>
        <end position="135"/>
    </location>
</feature>
<protein>
    <submittedName>
        <fullName evidence="3">Uncharacterized protein</fullName>
    </submittedName>
</protein>
<dbReference type="Proteomes" id="UP000008366">
    <property type="component" value="Unassembled WGS sequence"/>
</dbReference>
<proteinExistence type="predicted"/>
<dbReference type="AlphaFoldDB" id="K6X9A0"/>
<keyword evidence="2" id="KW-1133">Transmembrane helix</keyword>
<comment type="caution">
    <text evidence="3">The sequence shown here is derived from an EMBL/GenBank/DDBJ whole genome shotgun (WGS) entry which is preliminary data.</text>
</comment>
<organism evidence="3 4">
    <name type="scientific">Kineosphaera limosa NBRC 100340</name>
    <dbReference type="NCBI Taxonomy" id="1184609"/>
    <lineage>
        <taxon>Bacteria</taxon>
        <taxon>Bacillati</taxon>
        <taxon>Actinomycetota</taxon>
        <taxon>Actinomycetes</taxon>
        <taxon>Micrococcales</taxon>
        <taxon>Dermatophilaceae</taxon>
        <taxon>Kineosphaera</taxon>
    </lineage>
</organism>
<feature type="compositionally biased region" description="Basic and acidic residues" evidence="1">
    <location>
        <begin position="168"/>
        <end position="177"/>
    </location>
</feature>
<accession>K6X9A0</accession>
<feature type="transmembrane region" description="Helical" evidence="2">
    <location>
        <begin position="144"/>
        <end position="165"/>
    </location>
</feature>
<gene>
    <name evidence="3" type="ORF">KILIM_019_00360</name>
</gene>
<feature type="compositionally biased region" description="Low complexity" evidence="1">
    <location>
        <begin position="56"/>
        <end position="72"/>
    </location>
</feature>
<name>K6X9A0_9MICO</name>
<dbReference type="eggNOG" id="ENOG5031QPS">
    <property type="taxonomic scope" value="Bacteria"/>
</dbReference>